<accession>A0A6M2BKG7</accession>
<feature type="domain" description="Beta-mannosidase-like galactose-binding" evidence="23">
    <location>
        <begin position="31"/>
        <end position="193"/>
    </location>
</feature>
<evidence type="ECO:0000256" key="1">
    <source>
        <dbReference type="ARBA" id="ARBA00000829"/>
    </source>
</evidence>
<evidence type="ECO:0000256" key="14">
    <source>
        <dbReference type="ARBA" id="ARBA00023295"/>
    </source>
</evidence>
<dbReference type="InterPro" id="IPR013783">
    <property type="entry name" value="Ig-like_fold"/>
</dbReference>
<dbReference type="Gene3D" id="2.60.40.10">
    <property type="entry name" value="Immunoglobulins"/>
    <property type="match status" value="2"/>
</dbReference>
<name>A0A6M2BKG7_9GAMM</name>
<evidence type="ECO:0000256" key="5">
    <source>
        <dbReference type="ARBA" id="ARBA00011245"/>
    </source>
</evidence>
<comment type="function">
    <text evidence="2">Exoglycosidase that cleaves the single beta-linked mannose residue from the non-reducing end of all N-linked glycoprotein oligosaccharides.</text>
</comment>
<dbReference type="Gene3D" id="2.60.120.260">
    <property type="entry name" value="Galactose-binding domain-like"/>
    <property type="match status" value="1"/>
</dbReference>
<keyword evidence="14" id="KW-0326">Glycosidase</keyword>
<comment type="similarity">
    <text evidence="16">Belongs to the glycosyl hydrolase 2 family. Beta-mannosidase B subfamily.</text>
</comment>
<keyword evidence="9" id="KW-0964">Secreted</keyword>
<dbReference type="EMBL" id="JAAMOW010000001">
    <property type="protein sequence ID" value="NGY03256.1"/>
    <property type="molecule type" value="Genomic_DNA"/>
</dbReference>
<dbReference type="SUPFAM" id="SSF49303">
    <property type="entry name" value="beta-Galactosidase/glucuronidase domain"/>
    <property type="match status" value="3"/>
</dbReference>
<dbReference type="Pfam" id="PF17753">
    <property type="entry name" value="Ig_mannosidase"/>
    <property type="match status" value="1"/>
</dbReference>
<dbReference type="InterPro" id="IPR041447">
    <property type="entry name" value="Mannosidase_ig"/>
</dbReference>
<evidence type="ECO:0000259" key="20">
    <source>
        <dbReference type="Pfam" id="PF02836"/>
    </source>
</evidence>
<keyword evidence="25" id="KW-1185">Reference proteome</keyword>
<comment type="pathway">
    <text evidence="4">Glycan metabolism; N-glycan degradation.</text>
</comment>
<evidence type="ECO:0000313" key="25">
    <source>
        <dbReference type="Proteomes" id="UP000472676"/>
    </source>
</evidence>
<evidence type="ECO:0000256" key="18">
    <source>
        <dbReference type="ARBA" id="ARBA00041614"/>
    </source>
</evidence>
<comment type="subcellular location">
    <subcellularLocation>
        <location evidence="3">Secreted</location>
    </subcellularLocation>
</comment>
<proteinExistence type="inferred from homology"/>
<organism evidence="24 25">
    <name type="scientific">Solimonas terrae</name>
    <dbReference type="NCBI Taxonomy" id="1396819"/>
    <lineage>
        <taxon>Bacteria</taxon>
        <taxon>Pseudomonadati</taxon>
        <taxon>Pseudomonadota</taxon>
        <taxon>Gammaproteobacteria</taxon>
        <taxon>Nevskiales</taxon>
        <taxon>Nevskiaceae</taxon>
        <taxon>Solimonas</taxon>
    </lineage>
</organism>
<dbReference type="Gene3D" id="3.20.20.80">
    <property type="entry name" value="Glycosidases"/>
    <property type="match status" value="1"/>
</dbReference>
<gene>
    <name evidence="24" type="ORF">G7Y85_00610</name>
</gene>
<keyword evidence="11 24" id="KW-0378">Hydrolase</keyword>
<dbReference type="InterPro" id="IPR017853">
    <property type="entry name" value="GH"/>
</dbReference>
<feature type="domain" description="Mannosidase Ig/CBM-like" evidence="22">
    <location>
        <begin position="682"/>
        <end position="742"/>
    </location>
</feature>
<dbReference type="GO" id="GO:0005975">
    <property type="term" value="P:carbohydrate metabolic process"/>
    <property type="evidence" value="ECO:0007669"/>
    <property type="project" value="InterPro"/>
</dbReference>
<evidence type="ECO:0000256" key="10">
    <source>
        <dbReference type="ARBA" id="ARBA00022729"/>
    </source>
</evidence>
<evidence type="ECO:0000256" key="15">
    <source>
        <dbReference type="ARBA" id="ARBA00032581"/>
    </source>
</evidence>
<feature type="domain" description="Beta-mannosidase Ig-fold" evidence="21">
    <location>
        <begin position="779"/>
        <end position="835"/>
    </location>
</feature>
<dbReference type="EC" id="3.2.1.25" evidence="7"/>
<protein>
    <recommendedName>
        <fullName evidence="8">Beta-mannosidase</fullName>
        <ecNumber evidence="7">3.2.1.25</ecNumber>
    </recommendedName>
    <alternativeName>
        <fullName evidence="17">Beta-mannosidase B</fullName>
    </alternativeName>
    <alternativeName>
        <fullName evidence="15">Lysosomal beta A mannosidase</fullName>
    </alternativeName>
    <alternativeName>
        <fullName evidence="18">Mannanase B</fullName>
    </alternativeName>
</protein>
<sequence>MHDVPSDHSLTHWEILDCDPGKGQPQALQRGGAGWIAATAPGDTYLALHQAGRLPHPYADGGEAQCAWVRDREWWWRTSFETAAVGAGERLQLCFEGLDTYATIWLDGVEIARSDNMFVPVTIDMKAHARADGVHVLLLRFDPPALRVADREPPSWPIASEATRASKRALHRKAQYGWGWDWGPDLPTVGIWRPVTLRRRTQAALEDLRFSTLAIAPSAMVEIETSIAVFDASQPGELTLRLLAPSGACVASERKPVAADGRGVITTRFGIADPQLWWTPELGEAPLYRVDASLRVGANVVDRKTLDVGLRTIELDTSADPDEPGCDYFRFILNGVPIFCRGMNWIPASAFIGAVEPADYERSLRAAADANMNMVRVWGGGVYEPDAFYRICDRLGLLVWQDFMFACSPYPDDDPHFTASVQHEVEEQVRRLRNHPSLALWCGNNEGQVLHQFVNLRTGGDAPYPGDRLFESLIPAVLQRLDPETPYRPGSPYGKPVHNSMRAGDVHNWTVWHGAPPIPDDKPVGAFGVTPEGVAYMRYSEDRARFVSEFGIQASPDRATLEAWSGEGLTLDSDRFLDRIKDHPKDKVNAMLVTTTGLPTTLDQYIGYTQLVQAEGLKFGIEHYRRRKPHCAGTLIWQHNDSWPGISWSLVDYEGRPKPAWHYVRRAYAPLLASFRQRDDGSVELWLSNDFNRPVTVKARLRLMSLQGQSLWHEDLAGTAAANSSAIVWSAPAARLGTGNDRVLLVRSDDFHGNELLFAPFRELALPARAPAFEVRCLDDGALDITLSASCYQHFVQLRLAAAKASLSDNCFAMHAGEQRRVIARADRPLSADELAVDCFNLREQSQ</sequence>
<dbReference type="GO" id="GO:0006516">
    <property type="term" value="P:glycoprotein catabolic process"/>
    <property type="evidence" value="ECO:0007669"/>
    <property type="project" value="TreeGrafter"/>
</dbReference>
<comment type="catalytic activity">
    <reaction evidence="1">
        <text>Hydrolysis of terminal, non-reducing beta-D-mannose residues in beta-D-mannosides.</text>
        <dbReference type="EC" id="3.2.1.25"/>
    </reaction>
</comment>
<dbReference type="Proteomes" id="UP000472676">
    <property type="component" value="Unassembled WGS sequence"/>
</dbReference>
<dbReference type="GO" id="GO:0005576">
    <property type="term" value="C:extracellular region"/>
    <property type="evidence" value="ECO:0007669"/>
    <property type="project" value="UniProtKB-SubCell"/>
</dbReference>
<feature type="domain" description="Glycoside hydrolase family 2 catalytic" evidence="20">
    <location>
        <begin position="331"/>
        <end position="450"/>
    </location>
</feature>
<keyword evidence="13" id="KW-0325">Glycoprotein</keyword>
<dbReference type="InterPro" id="IPR006102">
    <property type="entry name" value="Ig-like_GH2"/>
</dbReference>
<dbReference type="AlphaFoldDB" id="A0A6M2BKG7"/>
<evidence type="ECO:0000259" key="19">
    <source>
        <dbReference type="Pfam" id="PF00703"/>
    </source>
</evidence>
<evidence type="ECO:0000256" key="13">
    <source>
        <dbReference type="ARBA" id="ARBA00023180"/>
    </source>
</evidence>
<evidence type="ECO:0000256" key="12">
    <source>
        <dbReference type="ARBA" id="ARBA00023157"/>
    </source>
</evidence>
<evidence type="ECO:0000256" key="7">
    <source>
        <dbReference type="ARBA" id="ARBA00012754"/>
    </source>
</evidence>
<evidence type="ECO:0000256" key="6">
    <source>
        <dbReference type="ARBA" id="ARBA00011738"/>
    </source>
</evidence>
<dbReference type="SUPFAM" id="SSF49785">
    <property type="entry name" value="Galactose-binding domain-like"/>
    <property type="match status" value="1"/>
</dbReference>
<comment type="caution">
    <text evidence="24">The sequence shown here is derived from an EMBL/GenBank/DDBJ whole genome shotgun (WGS) entry which is preliminary data.</text>
</comment>
<reference evidence="24 25" key="1">
    <citation type="journal article" date="2014" name="Int. J. Syst. Evol. Microbiol.">
        <title>Solimonas terrae sp. nov., isolated from soil.</title>
        <authorList>
            <person name="Kim S.J."/>
            <person name="Moon J.Y."/>
            <person name="Weon H.Y."/>
            <person name="Ahn J.H."/>
            <person name="Chen W.M."/>
            <person name="Kwon S.W."/>
        </authorList>
    </citation>
    <scope>NUCLEOTIDE SEQUENCE [LARGE SCALE GENOMIC DNA]</scope>
    <source>
        <strain evidence="24 25">KIS83-12</strain>
    </source>
</reference>
<dbReference type="Pfam" id="PF02836">
    <property type="entry name" value="Glyco_hydro_2_C"/>
    <property type="match status" value="1"/>
</dbReference>
<dbReference type="PANTHER" id="PTHR43730">
    <property type="entry name" value="BETA-MANNOSIDASE"/>
    <property type="match status" value="1"/>
</dbReference>
<keyword evidence="12" id="KW-1015">Disulfide bond</keyword>
<comment type="subunit">
    <text evidence="6">Homodimer.</text>
</comment>
<evidence type="ECO:0000256" key="9">
    <source>
        <dbReference type="ARBA" id="ARBA00022525"/>
    </source>
</evidence>
<dbReference type="InterPro" id="IPR041625">
    <property type="entry name" value="Beta-mannosidase_Ig"/>
</dbReference>
<comment type="subunit">
    <text evidence="5">Monomer.</text>
</comment>
<dbReference type="InterPro" id="IPR050887">
    <property type="entry name" value="Beta-mannosidase_GH2"/>
</dbReference>
<evidence type="ECO:0000256" key="11">
    <source>
        <dbReference type="ARBA" id="ARBA00022801"/>
    </source>
</evidence>
<dbReference type="Pfam" id="PF17786">
    <property type="entry name" value="Mannosidase_ig"/>
    <property type="match status" value="1"/>
</dbReference>
<dbReference type="SUPFAM" id="SSF51445">
    <property type="entry name" value="(Trans)glycosidases"/>
    <property type="match status" value="1"/>
</dbReference>
<evidence type="ECO:0000256" key="2">
    <source>
        <dbReference type="ARBA" id="ARBA00003150"/>
    </source>
</evidence>
<evidence type="ECO:0000256" key="17">
    <source>
        <dbReference type="ARBA" id="ARBA00041069"/>
    </source>
</evidence>
<dbReference type="InterPro" id="IPR036156">
    <property type="entry name" value="Beta-gal/glucu_dom_sf"/>
</dbReference>
<dbReference type="InterPro" id="IPR006103">
    <property type="entry name" value="Glyco_hydro_2_cat"/>
</dbReference>
<evidence type="ECO:0000256" key="8">
    <source>
        <dbReference type="ARBA" id="ARBA00015707"/>
    </source>
</evidence>
<feature type="domain" description="Glycoside hydrolase family 2 immunoglobulin-like beta-sandwich" evidence="19">
    <location>
        <begin position="206"/>
        <end position="311"/>
    </location>
</feature>
<evidence type="ECO:0000256" key="4">
    <source>
        <dbReference type="ARBA" id="ARBA00004740"/>
    </source>
</evidence>
<evidence type="ECO:0000259" key="21">
    <source>
        <dbReference type="Pfam" id="PF17753"/>
    </source>
</evidence>
<dbReference type="GO" id="GO:0004567">
    <property type="term" value="F:beta-mannosidase activity"/>
    <property type="evidence" value="ECO:0007669"/>
    <property type="project" value="UniProtKB-EC"/>
</dbReference>
<evidence type="ECO:0000259" key="23">
    <source>
        <dbReference type="Pfam" id="PF22666"/>
    </source>
</evidence>
<dbReference type="Pfam" id="PF22666">
    <property type="entry name" value="Glyco_hydro_2_N2"/>
    <property type="match status" value="1"/>
</dbReference>
<dbReference type="InterPro" id="IPR054593">
    <property type="entry name" value="Beta-mannosidase-like_N2"/>
</dbReference>
<dbReference type="Pfam" id="PF00703">
    <property type="entry name" value="Glyco_hydro_2"/>
    <property type="match status" value="1"/>
</dbReference>
<dbReference type="InterPro" id="IPR008979">
    <property type="entry name" value="Galactose-bd-like_sf"/>
</dbReference>
<evidence type="ECO:0000256" key="3">
    <source>
        <dbReference type="ARBA" id="ARBA00004613"/>
    </source>
</evidence>
<dbReference type="RefSeq" id="WP_166250680.1">
    <property type="nucleotide sequence ID" value="NZ_JAAMOW010000001.1"/>
</dbReference>
<keyword evidence="10" id="KW-0732">Signal</keyword>
<evidence type="ECO:0000259" key="22">
    <source>
        <dbReference type="Pfam" id="PF17786"/>
    </source>
</evidence>
<dbReference type="PANTHER" id="PTHR43730:SF1">
    <property type="entry name" value="BETA-MANNOSIDASE"/>
    <property type="match status" value="1"/>
</dbReference>
<evidence type="ECO:0000313" key="24">
    <source>
        <dbReference type="EMBL" id="NGY03256.1"/>
    </source>
</evidence>
<evidence type="ECO:0000256" key="16">
    <source>
        <dbReference type="ARBA" id="ARBA00038429"/>
    </source>
</evidence>
<dbReference type="FunFam" id="3.20.20.80:FF:000050">
    <property type="entry name" value="Beta-mannosidase B"/>
    <property type="match status" value="1"/>
</dbReference>